<evidence type="ECO:0000313" key="4">
    <source>
        <dbReference type="Proteomes" id="UP000529417"/>
    </source>
</evidence>
<evidence type="ECO:0000256" key="1">
    <source>
        <dbReference type="SAM" id="MobiDB-lite"/>
    </source>
</evidence>
<evidence type="ECO:0000313" key="3">
    <source>
        <dbReference type="EMBL" id="NYS26862.1"/>
    </source>
</evidence>
<organism evidence="3 4">
    <name type="scientific">Rhabdonatronobacter sediminivivens</name>
    <dbReference type="NCBI Taxonomy" id="2743469"/>
    <lineage>
        <taxon>Bacteria</taxon>
        <taxon>Pseudomonadati</taxon>
        <taxon>Pseudomonadota</taxon>
        <taxon>Alphaproteobacteria</taxon>
        <taxon>Rhodobacterales</taxon>
        <taxon>Paracoccaceae</taxon>
        <taxon>Rhabdonatronobacter</taxon>
    </lineage>
</organism>
<evidence type="ECO:0000259" key="2">
    <source>
        <dbReference type="Pfam" id="PF13403"/>
    </source>
</evidence>
<feature type="compositionally biased region" description="Basic and acidic residues" evidence="1">
    <location>
        <begin position="16"/>
        <end position="25"/>
    </location>
</feature>
<dbReference type="AlphaFoldDB" id="A0A7Z0I2N8"/>
<dbReference type="InterPro" id="IPR028992">
    <property type="entry name" value="Hedgehog/Intein_dom"/>
</dbReference>
<dbReference type="Proteomes" id="UP000529417">
    <property type="component" value="Unassembled WGS sequence"/>
</dbReference>
<gene>
    <name evidence="3" type="ORF">HUK65_18050</name>
</gene>
<feature type="domain" description="Hedgehog/Intein (Hint)" evidence="2">
    <location>
        <begin position="173"/>
        <end position="307"/>
    </location>
</feature>
<proteinExistence type="predicted"/>
<dbReference type="InterPro" id="IPR036844">
    <property type="entry name" value="Hint_dom_sf"/>
</dbReference>
<comment type="caution">
    <text evidence="3">The sequence shown here is derived from an EMBL/GenBank/DDBJ whole genome shotgun (WGS) entry which is preliminary data.</text>
</comment>
<name>A0A7Z0I2N8_9RHOB</name>
<accession>A0A7Z0I2N8</accession>
<dbReference type="RefSeq" id="WP_179907653.1">
    <property type="nucleotide sequence ID" value="NZ_JACBXS010000090.1"/>
</dbReference>
<dbReference type="SUPFAM" id="SSF51294">
    <property type="entry name" value="Hedgehog/intein (Hint) domain"/>
    <property type="match status" value="1"/>
</dbReference>
<keyword evidence="4" id="KW-1185">Reference proteome</keyword>
<dbReference type="EMBL" id="JACBXS010000090">
    <property type="protein sequence ID" value="NYS26862.1"/>
    <property type="molecule type" value="Genomic_DNA"/>
</dbReference>
<protein>
    <submittedName>
        <fullName evidence="3">Hint domain-containing protein</fullName>
    </submittedName>
</protein>
<dbReference type="Pfam" id="PF13403">
    <property type="entry name" value="Hint_2"/>
    <property type="match status" value="1"/>
</dbReference>
<reference evidence="3 4" key="1">
    <citation type="journal article" date="2000" name="Arch. Microbiol.">
        <title>Rhodobaca bogoriensis gen. nov. and sp. nov., an alkaliphilic purple nonsulfur bacterium from African Rift Valley soda lakes.</title>
        <authorList>
            <person name="Milford A.D."/>
            <person name="Achenbach L.A."/>
            <person name="Jung D.O."/>
            <person name="Madigan M.T."/>
        </authorList>
    </citation>
    <scope>NUCLEOTIDE SEQUENCE [LARGE SCALE GENOMIC DNA]</scope>
    <source>
        <strain evidence="3 4">2376</strain>
    </source>
</reference>
<sequence length="360" mass="37862">MPTTFNFHGDNLTAADPEHGTETQHDNTQFTENGVTFFYSSNVDSFLASGGFDPGGNQFGPAAIQLGDGTGTLLVGNTDPSNAFLSDIVLEFELIAHDPNVGTVNVVFSNTVNDTQQTITLPTGTEIGGVAADTNPPLLVTAPAGMEFNKIVFQAPNAPNGIVLHSVTATPTCVLAGTCFTRADGAQVAVEDLHPGDRIRTEAGETTVKWVGQQFIDTRLTHPARVNPICIRAGALGEGLPARDVLVSADHAIGIDGILVNAGALVNGHTIHRVATMPRAGFTYYHVETDAHELLLTEGIGVESFIDYVGREGFDNAPPALSARIPEMKLPRVSAQRILPAALRARLAARAKALTDPAAA</sequence>
<feature type="region of interest" description="Disordered" evidence="1">
    <location>
        <begin position="1"/>
        <end position="25"/>
    </location>
</feature>